<dbReference type="AlphaFoldDB" id="A0A543HGM2"/>
<accession>A0A543HGM2</accession>
<keyword evidence="2" id="KW-0472">Membrane</keyword>
<feature type="transmembrane region" description="Helical" evidence="2">
    <location>
        <begin position="97"/>
        <end position="118"/>
    </location>
</feature>
<evidence type="ECO:0000313" key="4">
    <source>
        <dbReference type="Proteomes" id="UP000316747"/>
    </source>
</evidence>
<feature type="compositionally biased region" description="Low complexity" evidence="1">
    <location>
        <begin position="152"/>
        <end position="172"/>
    </location>
</feature>
<comment type="caution">
    <text evidence="3">The sequence shown here is derived from an EMBL/GenBank/DDBJ whole genome shotgun (WGS) entry which is preliminary data.</text>
</comment>
<feature type="compositionally biased region" description="Low complexity" evidence="1">
    <location>
        <begin position="25"/>
        <end position="37"/>
    </location>
</feature>
<name>A0A543HGM2_9MICO</name>
<feature type="compositionally biased region" description="Low complexity" evidence="1">
    <location>
        <begin position="194"/>
        <end position="216"/>
    </location>
</feature>
<evidence type="ECO:0000313" key="3">
    <source>
        <dbReference type="EMBL" id="TQM57468.1"/>
    </source>
</evidence>
<evidence type="ECO:0000256" key="1">
    <source>
        <dbReference type="SAM" id="MobiDB-lite"/>
    </source>
</evidence>
<keyword evidence="2" id="KW-0812">Transmembrane</keyword>
<dbReference type="Proteomes" id="UP000316747">
    <property type="component" value="Unassembled WGS sequence"/>
</dbReference>
<protein>
    <submittedName>
        <fullName evidence="3">Uncharacterized protein</fullName>
    </submittedName>
</protein>
<feature type="compositionally biased region" description="Gly residues" evidence="1">
    <location>
        <begin position="142"/>
        <end position="151"/>
    </location>
</feature>
<dbReference type="RefSeq" id="WP_141846925.1">
    <property type="nucleotide sequence ID" value="NZ_VFPM01000004.1"/>
</dbReference>
<feature type="region of interest" description="Disordered" evidence="1">
    <location>
        <begin position="118"/>
        <end position="249"/>
    </location>
</feature>
<feature type="region of interest" description="Disordered" evidence="1">
    <location>
        <begin position="1"/>
        <end position="55"/>
    </location>
</feature>
<keyword evidence="2" id="KW-1133">Transmembrane helix</keyword>
<dbReference type="EMBL" id="VFPM01000004">
    <property type="protein sequence ID" value="TQM57468.1"/>
    <property type="molecule type" value="Genomic_DNA"/>
</dbReference>
<feature type="compositionally biased region" description="Polar residues" evidence="1">
    <location>
        <begin position="236"/>
        <end position="249"/>
    </location>
</feature>
<organism evidence="3 4">
    <name type="scientific">Humibacillus xanthopallidus</name>
    <dbReference type="NCBI Taxonomy" id="412689"/>
    <lineage>
        <taxon>Bacteria</taxon>
        <taxon>Bacillati</taxon>
        <taxon>Actinomycetota</taxon>
        <taxon>Actinomycetes</taxon>
        <taxon>Micrococcales</taxon>
        <taxon>Intrasporangiaceae</taxon>
        <taxon>Humibacillus</taxon>
    </lineage>
</organism>
<proteinExistence type="predicted"/>
<sequence length="249" mass="24666">MSNDSTPTQPERPEPRLPQFDPNSAGAPAHPPVAAGPDETQVLPSAPTARTPVVPPAEPYAYAAAPSAAAGSTPAVAQAAPGAAAQRSPRWSAKKTAVTAGLVLVLTSAGAIAAAAAMPSGSTAETGRFGGPGQGRIFPFPGGQGQQGQQGQGQQVLPNLPGQQGGNQLPGRPDADSDGDADGDRDTTRGLGGLDPNQLLGLSPDQLLQLLEDQGQLGSGGSEGLPGSPRDGAPSQEGTTPQDGTARTT</sequence>
<gene>
    <name evidence="3" type="ORF">FBY41_4296</name>
</gene>
<evidence type="ECO:0000256" key="2">
    <source>
        <dbReference type="SAM" id="Phobius"/>
    </source>
</evidence>
<reference evidence="3 4" key="1">
    <citation type="submission" date="2019-06" db="EMBL/GenBank/DDBJ databases">
        <title>Genome sequencing of plant associated microbes to promote plant fitness in Sorghum bicolor and Oryza sativa.</title>
        <authorList>
            <person name="Coleman-Derr D."/>
        </authorList>
    </citation>
    <scope>NUCLEOTIDE SEQUENCE [LARGE SCALE GENOMIC DNA]</scope>
    <source>
        <strain evidence="3 4">KV-663</strain>
    </source>
</reference>
<keyword evidence="4" id="KW-1185">Reference proteome</keyword>